<keyword evidence="3" id="KW-0560">Oxidoreductase</keyword>
<dbReference type="OrthoDB" id="1740151at2759"/>
<organism evidence="8 9">
    <name type="scientific">Parasponia andersonii</name>
    <name type="common">Sponia andersonii</name>
    <dbReference type="NCBI Taxonomy" id="3476"/>
    <lineage>
        <taxon>Eukaryota</taxon>
        <taxon>Viridiplantae</taxon>
        <taxon>Streptophyta</taxon>
        <taxon>Embryophyta</taxon>
        <taxon>Tracheophyta</taxon>
        <taxon>Spermatophyta</taxon>
        <taxon>Magnoliopsida</taxon>
        <taxon>eudicotyledons</taxon>
        <taxon>Gunneridae</taxon>
        <taxon>Pentapetalae</taxon>
        <taxon>rosids</taxon>
        <taxon>fabids</taxon>
        <taxon>Rosales</taxon>
        <taxon>Cannabaceae</taxon>
        <taxon>Parasponia</taxon>
    </lineage>
</organism>
<dbReference type="InterPro" id="IPR012336">
    <property type="entry name" value="Thioredoxin-like_fold"/>
</dbReference>
<feature type="domain" description="Thioredoxin-like fold" evidence="7">
    <location>
        <begin position="53"/>
        <end position="117"/>
    </location>
</feature>
<keyword evidence="2" id="KW-0677">Repeat</keyword>
<evidence type="ECO:0000256" key="4">
    <source>
        <dbReference type="ARBA" id="ARBA00023027"/>
    </source>
</evidence>
<dbReference type="EMBL" id="JXTB01000868">
    <property type="protein sequence ID" value="PON32102.1"/>
    <property type="molecule type" value="Genomic_DNA"/>
</dbReference>
<evidence type="ECO:0000256" key="1">
    <source>
        <dbReference type="ARBA" id="ARBA00012612"/>
    </source>
</evidence>
<protein>
    <recommendedName>
        <fullName evidence="1">protein-disulfide reductase</fullName>
        <ecNumber evidence="1">1.8.1.8</ecNumber>
    </recommendedName>
</protein>
<proteinExistence type="predicted"/>
<evidence type="ECO:0000256" key="5">
    <source>
        <dbReference type="ARBA" id="ARBA00047388"/>
    </source>
</evidence>
<name>A0A2P5A6D7_PARAD</name>
<comment type="catalytic activity">
    <reaction evidence="6">
        <text>[protein]-dithiol + NADP(+) = [protein]-disulfide + NADPH + H(+)</text>
        <dbReference type="Rhea" id="RHEA:18753"/>
        <dbReference type="Rhea" id="RHEA-COMP:10593"/>
        <dbReference type="Rhea" id="RHEA-COMP:10594"/>
        <dbReference type="ChEBI" id="CHEBI:15378"/>
        <dbReference type="ChEBI" id="CHEBI:29950"/>
        <dbReference type="ChEBI" id="CHEBI:50058"/>
        <dbReference type="ChEBI" id="CHEBI:57783"/>
        <dbReference type="ChEBI" id="CHEBI:58349"/>
        <dbReference type="EC" id="1.8.1.8"/>
    </reaction>
</comment>
<keyword evidence="4" id="KW-0520">NAD</keyword>
<dbReference type="Gene3D" id="3.40.30.10">
    <property type="entry name" value="Glutaredoxin"/>
    <property type="match status" value="1"/>
</dbReference>
<reference evidence="9" key="1">
    <citation type="submission" date="2016-06" db="EMBL/GenBank/DDBJ databases">
        <title>Parallel loss of symbiosis genes in relatives of nitrogen-fixing non-legume Parasponia.</title>
        <authorList>
            <person name="Van Velzen R."/>
            <person name="Holmer R."/>
            <person name="Bu F."/>
            <person name="Rutten L."/>
            <person name="Van Zeijl A."/>
            <person name="Liu W."/>
            <person name="Santuari L."/>
            <person name="Cao Q."/>
            <person name="Sharma T."/>
            <person name="Shen D."/>
            <person name="Roswanjaya Y."/>
            <person name="Wardhani T."/>
            <person name="Kalhor M.S."/>
            <person name="Jansen J."/>
            <person name="Van den Hoogen J."/>
            <person name="Gungor B."/>
            <person name="Hartog M."/>
            <person name="Hontelez J."/>
            <person name="Verver J."/>
            <person name="Yang W.-C."/>
            <person name="Schijlen E."/>
            <person name="Repin R."/>
            <person name="Schilthuizen M."/>
            <person name="Schranz E."/>
            <person name="Heidstra R."/>
            <person name="Miyata K."/>
            <person name="Fedorova E."/>
            <person name="Kohlen W."/>
            <person name="Bisseling T."/>
            <person name="Smit S."/>
            <person name="Geurts R."/>
        </authorList>
    </citation>
    <scope>NUCLEOTIDE SEQUENCE [LARGE SCALE GENOMIC DNA]</scope>
    <source>
        <strain evidence="9">cv. WU1-14</strain>
    </source>
</reference>
<dbReference type="EC" id="1.8.1.8" evidence="1"/>
<dbReference type="PANTHER" id="PTHR13871">
    <property type="entry name" value="THIOREDOXIN"/>
    <property type="match status" value="1"/>
</dbReference>
<evidence type="ECO:0000259" key="7">
    <source>
        <dbReference type="Pfam" id="PF13905"/>
    </source>
</evidence>
<evidence type="ECO:0000256" key="3">
    <source>
        <dbReference type="ARBA" id="ARBA00023002"/>
    </source>
</evidence>
<accession>A0A2P5A6D7</accession>
<dbReference type="PANTHER" id="PTHR13871:SF96">
    <property type="entry name" value="THIOREDOXIN DOMAIN-CONTAINING PROTEIN"/>
    <property type="match status" value="1"/>
</dbReference>
<evidence type="ECO:0000313" key="9">
    <source>
        <dbReference type="Proteomes" id="UP000237105"/>
    </source>
</evidence>
<dbReference type="SUPFAM" id="SSF52833">
    <property type="entry name" value="Thioredoxin-like"/>
    <property type="match status" value="1"/>
</dbReference>
<dbReference type="Pfam" id="PF13905">
    <property type="entry name" value="Thioredoxin_8"/>
    <property type="match status" value="1"/>
</dbReference>
<dbReference type="InterPro" id="IPR052259">
    <property type="entry name" value="Nucleoredoxin-like"/>
</dbReference>
<evidence type="ECO:0000256" key="2">
    <source>
        <dbReference type="ARBA" id="ARBA00022737"/>
    </source>
</evidence>
<dbReference type="Proteomes" id="UP000237105">
    <property type="component" value="Unassembled WGS sequence"/>
</dbReference>
<evidence type="ECO:0000313" key="8">
    <source>
        <dbReference type="EMBL" id="PON32102.1"/>
    </source>
</evidence>
<comment type="catalytic activity">
    <reaction evidence="5">
        <text>[protein]-dithiol + NAD(+) = [protein]-disulfide + NADH + H(+)</text>
        <dbReference type="Rhea" id="RHEA:18749"/>
        <dbReference type="Rhea" id="RHEA-COMP:10593"/>
        <dbReference type="Rhea" id="RHEA-COMP:10594"/>
        <dbReference type="ChEBI" id="CHEBI:15378"/>
        <dbReference type="ChEBI" id="CHEBI:29950"/>
        <dbReference type="ChEBI" id="CHEBI:50058"/>
        <dbReference type="ChEBI" id="CHEBI:57540"/>
        <dbReference type="ChEBI" id="CHEBI:57945"/>
        <dbReference type="EC" id="1.8.1.8"/>
    </reaction>
</comment>
<sequence>MVLKDTHLHQRGLKKLIKQDKNPRLWRPLLVSEDRDFVIAKSGSKVPVSELVGKTILFYFLSPWSEVWTRFTPKLIETYHDIKAKDNAFEVILVALSGGHDTFNKLLSCMPWLALPLAMEG</sequence>
<dbReference type="GO" id="GO:0047134">
    <property type="term" value="F:protein-disulfide reductase [NAD(P)H] activity"/>
    <property type="evidence" value="ECO:0007669"/>
    <property type="project" value="UniProtKB-EC"/>
</dbReference>
<evidence type="ECO:0000256" key="6">
    <source>
        <dbReference type="ARBA" id="ARBA00047804"/>
    </source>
</evidence>
<gene>
    <name evidence="8" type="ORF">PanWU01x14_364190</name>
</gene>
<dbReference type="AlphaFoldDB" id="A0A2P5A6D7"/>
<comment type="caution">
    <text evidence="8">The sequence shown here is derived from an EMBL/GenBank/DDBJ whole genome shotgun (WGS) entry which is preliminary data.</text>
</comment>
<dbReference type="InterPro" id="IPR036249">
    <property type="entry name" value="Thioredoxin-like_sf"/>
</dbReference>
<keyword evidence="9" id="KW-1185">Reference proteome</keyword>